<dbReference type="GO" id="GO:0016301">
    <property type="term" value="F:kinase activity"/>
    <property type="evidence" value="ECO:0007669"/>
    <property type="project" value="UniProtKB-KW"/>
</dbReference>
<evidence type="ECO:0000256" key="12">
    <source>
        <dbReference type="ARBA" id="ARBA00022683"/>
    </source>
</evidence>
<organism evidence="24 25">
    <name type="scientific">Pseudoclavibacter terrae</name>
    <dbReference type="NCBI Taxonomy" id="1530195"/>
    <lineage>
        <taxon>Bacteria</taxon>
        <taxon>Bacillati</taxon>
        <taxon>Actinomycetota</taxon>
        <taxon>Actinomycetes</taxon>
        <taxon>Micrococcales</taxon>
        <taxon>Microbacteriaceae</taxon>
        <taxon>Pseudoclavibacter</taxon>
    </lineage>
</organism>
<dbReference type="InterPro" id="IPR050499">
    <property type="entry name" value="PEP-utilizing_PTS_enzyme"/>
</dbReference>
<feature type="domain" description="PEP-utilising enzyme C-terminal" evidence="22">
    <location>
        <begin position="247"/>
        <end position="519"/>
    </location>
</feature>
<evidence type="ECO:0000256" key="8">
    <source>
        <dbReference type="ARBA" id="ARBA00022448"/>
    </source>
</evidence>
<dbReference type="EC" id="2.7.3.9" evidence="6 17"/>
<dbReference type="Proteomes" id="UP000490386">
    <property type="component" value="Unassembled WGS sequence"/>
</dbReference>
<dbReference type="PANTHER" id="PTHR46244:SF3">
    <property type="entry name" value="PHOSPHOENOLPYRUVATE-PROTEIN PHOSPHOTRANSFERASE"/>
    <property type="match status" value="1"/>
</dbReference>
<feature type="binding site" evidence="19">
    <location>
        <begin position="433"/>
        <end position="434"/>
    </location>
    <ligand>
        <name>phosphoenolpyruvate</name>
        <dbReference type="ChEBI" id="CHEBI:58702"/>
    </ligand>
</feature>
<feature type="binding site" evidence="20">
    <location>
        <position position="410"/>
    </location>
    <ligand>
        <name>Mg(2+)</name>
        <dbReference type="ChEBI" id="CHEBI:18420"/>
    </ligand>
</feature>
<evidence type="ECO:0000256" key="1">
    <source>
        <dbReference type="ARBA" id="ARBA00000683"/>
    </source>
</evidence>
<dbReference type="PROSITE" id="PS00742">
    <property type="entry name" value="PEP_ENZYMES_2"/>
    <property type="match status" value="1"/>
</dbReference>
<keyword evidence="13 17" id="KW-0479">Metal-binding</keyword>
<dbReference type="Pfam" id="PF00391">
    <property type="entry name" value="PEP-utilizers"/>
    <property type="match status" value="1"/>
</dbReference>
<dbReference type="Gene3D" id="3.20.20.60">
    <property type="entry name" value="Phosphoenolpyruvate-binding domains"/>
    <property type="match status" value="1"/>
</dbReference>
<dbReference type="SUPFAM" id="SSF51621">
    <property type="entry name" value="Phosphoenolpyruvate/pyruvate domain"/>
    <property type="match status" value="1"/>
</dbReference>
<evidence type="ECO:0000259" key="22">
    <source>
        <dbReference type="Pfam" id="PF02896"/>
    </source>
</evidence>
<dbReference type="NCBIfam" id="TIGR01417">
    <property type="entry name" value="PTS_I_fam"/>
    <property type="match status" value="1"/>
</dbReference>
<comment type="caution">
    <text evidence="24">The sequence shown here is derived from an EMBL/GenBank/DDBJ whole genome shotgun (WGS) entry which is preliminary data.</text>
</comment>
<comment type="function">
    <text evidence="3 17">General (non sugar-specific) component of the phosphoenolpyruvate-dependent sugar phosphotransferase system (sugar PTS). This major carbohydrate active-transport system catalyzes the phosphorylation of incoming sugar substrates concomitantly with their translocation across the cell membrane. Enzyme I transfers the phosphoryl group from phosphoenolpyruvate (PEP) to the phosphoryl carrier protein (HPr).</text>
</comment>
<keyword evidence="8 17" id="KW-0813">Transport</keyword>
<feature type="active site" description="Tele-phosphohistidine intermediate" evidence="18">
    <location>
        <position position="183"/>
    </location>
</feature>
<evidence type="ECO:0000256" key="17">
    <source>
        <dbReference type="PIRNR" id="PIRNR000732"/>
    </source>
</evidence>
<evidence type="ECO:0000256" key="15">
    <source>
        <dbReference type="ARBA" id="ARBA00022842"/>
    </source>
</evidence>
<dbReference type="PANTHER" id="PTHR46244">
    <property type="entry name" value="PHOSPHOENOLPYRUVATE-PROTEIN PHOSPHOTRANSFERASE"/>
    <property type="match status" value="1"/>
</dbReference>
<dbReference type="GO" id="GO:0009401">
    <property type="term" value="P:phosphoenolpyruvate-dependent sugar phosphotransferase system"/>
    <property type="evidence" value="ECO:0007669"/>
    <property type="project" value="UniProtKB-KW"/>
</dbReference>
<dbReference type="InterPro" id="IPR015813">
    <property type="entry name" value="Pyrv/PenolPyrv_kinase-like_dom"/>
</dbReference>
<dbReference type="InterPro" id="IPR008731">
    <property type="entry name" value="PTS_EIN"/>
</dbReference>
<evidence type="ECO:0000256" key="9">
    <source>
        <dbReference type="ARBA" id="ARBA00022490"/>
    </source>
</evidence>
<dbReference type="InterPro" id="IPR008279">
    <property type="entry name" value="PEP-util_enz_mobile_dom"/>
</dbReference>
<dbReference type="InterPro" id="IPR000121">
    <property type="entry name" value="PEP_util_C"/>
</dbReference>
<comment type="cofactor">
    <cofactor evidence="2 17 20">
        <name>Mg(2+)</name>
        <dbReference type="ChEBI" id="CHEBI:18420"/>
    </cofactor>
</comment>
<dbReference type="GO" id="GO:0046872">
    <property type="term" value="F:metal ion binding"/>
    <property type="evidence" value="ECO:0007669"/>
    <property type="project" value="UniProtKB-KW"/>
</dbReference>
<dbReference type="InterPro" id="IPR040442">
    <property type="entry name" value="Pyrv_kinase-like_dom_sf"/>
</dbReference>
<feature type="binding site" evidence="20">
    <location>
        <position position="434"/>
    </location>
    <ligand>
        <name>Mg(2+)</name>
        <dbReference type="ChEBI" id="CHEBI:18420"/>
    </ligand>
</feature>
<dbReference type="Pfam" id="PF02896">
    <property type="entry name" value="PEP-utilizers_C"/>
    <property type="match status" value="1"/>
</dbReference>
<dbReference type="InterPro" id="IPR036637">
    <property type="entry name" value="Phosphohistidine_dom_sf"/>
</dbReference>
<dbReference type="RefSeq" id="WP_104312849.1">
    <property type="nucleotide sequence ID" value="NZ_WBJX01000004.1"/>
</dbReference>
<keyword evidence="10 17" id="KW-0762">Sugar transport</keyword>
<evidence type="ECO:0000256" key="11">
    <source>
        <dbReference type="ARBA" id="ARBA00022679"/>
    </source>
</evidence>
<accession>A0A7J5B009</accession>
<keyword evidence="15 17" id="KW-0460">Magnesium</keyword>
<keyword evidence="25" id="KW-1185">Reference proteome</keyword>
<feature type="binding site" evidence="19">
    <location>
        <position position="285"/>
    </location>
    <ligand>
        <name>phosphoenolpyruvate</name>
        <dbReference type="ChEBI" id="CHEBI:58702"/>
    </ligand>
</feature>
<dbReference type="InterPro" id="IPR036618">
    <property type="entry name" value="PtsI_HPr-bd_sf"/>
</dbReference>
<name>A0A7J5B009_9MICO</name>
<dbReference type="PRINTS" id="PR01736">
    <property type="entry name" value="PHPHTRNFRASE"/>
</dbReference>
<dbReference type="SUPFAM" id="SSF52009">
    <property type="entry name" value="Phosphohistidine domain"/>
    <property type="match status" value="1"/>
</dbReference>
<evidence type="ECO:0000256" key="4">
    <source>
        <dbReference type="ARBA" id="ARBA00004496"/>
    </source>
</evidence>
<keyword evidence="11 17" id="KW-0808">Transferase</keyword>
<dbReference type="InterPro" id="IPR023151">
    <property type="entry name" value="PEP_util_CS"/>
</dbReference>
<feature type="binding site" evidence="19">
    <location>
        <position position="444"/>
    </location>
    <ligand>
        <name>phosphoenolpyruvate</name>
        <dbReference type="ChEBI" id="CHEBI:58702"/>
    </ligand>
</feature>
<evidence type="ECO:0000256" key="6">
    <source>
        <dbReference type="ARBA" id="ARBA00012232"/>
    </source>
</evidence>
<dbReference type="AlphaFoldDB" id="A0A7J5B009"/>
<dbReference type="PIRSF" id="PIRSF000732">
    <property type="entry name" value="PTS_enzyme_I"/>
    <property type="match status" value="1"/>
</dbReference>
<feature type="domain" description="Phosphotransferase system enzyme I N-terminal" evidence="23">
    <location>
        <begin position="4"/>
        <end position="120"/>
    </location>
</feature>
<dbReference type="Pfam" id="PF05524">
    <property type="entry name" value="PEP-utilisers_N"/>
    <property type="match status" value="1"/>
</dbReference>
<comment type="catalytic activity">
    <reaction evidence="1 17">
        <text>L-histidyl-[protein] + phosphoenolpyruvate = N(pros)-phospho-L-histidyl-[protein] + pyruvate</text>
        <dbReference type="Rhea" id="RHEA:23880"/>
        <dbReference type="Rhea" id="RHEA-COMP:9745"/>
        <dbReference type="Rhea" id="RHEA-COMP:9746"/>
        <dbReference type="ChEBI" id="CHEBI:15361"/>
        <dbReference type="ChEBI" id="CHEBI:29979"/>
        <dbReference type="ChEBI" id="CHEBI:58702"/>
        <dbReference type="ChEBI" id="CHEBI:64837"/>
        <dbReference type="EC" id="2.7.3.9"/>
    </reaction>
</comment>
<feature type="binding site" evidence="19">
    <location>
        <position position="321"/>
    </location>
    <ligand>
        <name>phosphoenolpyruvate</name>
        <dbReference type="ChEBI" id="CHEBI:58702"/>
    </ligand>
</feature>
<evidence type="ECO:0000256" key="16">
    <source>
        <dbReference type="ARBA" id="ARBA00033235"/>
    </source>
</evidence>
<dbReference type="Gene3D" id="3.50.30.10">
    <property type="entry name" value="Phosphohistidine domain"/>
    <property type="match status" value="1"/>
</dbReference>
<feature type="domain" description="PEP-utilising enzyme mobile" evidence="21">
    <location>
        <begin position="150"/>
        <end position="218"/>
    </location>
</feature>
<evidence type="ECO:0000256" key="20">
    <source>
        <dbReference type="PIRSR" id="PIRSR000732-3"/>
    </source>
</evidence>
<keyword evidence="24" id="KW-0670">Pyruvate</keyword>
<dbReference type="InterPro" id="IPR024692">
    <property type="entry name" value="PTS_EI"/>
</dbReference>
<evidence type="ECO:0000313" key="24">
    <source>
        <dbReference type="EMBL" id="KAB1637068.1"/>
    </source>
</evidence>
<reference evidence="24 25" key="1">
    <citation type="submission" date="2019-09" db="EMBL/GenBank/DDBJ databases">
        <title>Phylogeny of genus Pseudoclavibacter and closely related genus.</title>
        <authorList>
            <person name="Li Y."/>
        </authorList>
    </citation>
    <scope>NUCLEOTIDE SEQUENCE [LARGE SCALE GENOMIC DNA]</scope>
    <source>
        <strain evidence="24 25">THG-MD12</strain>
    </source>
</reference>
<dbReference type="GO" id="GO:0008965">
    <property type="term" value="F:phosphoenolpyruvate-protein phosphotransferase activity"/>
    <property type="evidence" value="ECO:0007669"/>
    <property type="project" value="UniProtKB-EC"/>
</dbReference>
<proteinExistence type="inferred from homology"/>
<keyword evidence="14 17" id="KW-0418">Kinase</keyword>
<dbReference type="GO" id="GO:0005737">
    <property type="term" value="C:cytoplasm"/>
    <property type="evidence" value="ECO:0007669"/>
    <property type="project" value="UniProtKB-SubCell"/>
</dbReference>
<sequence length="563" mass="58834">MKYTGFGVGTGVAFGEVLRMPDPLPEPADERATGDAATEYERAIEALRETGEALTARAATVDGAAKNVLESQAMMAADPSLADSIKSATEAGKTAERAVFESFSSFAEMLKSLGGYLAERATDLGDVSQRVIALLRGVPAPEVPSSDTPFILVAHDLAPADTAKLDLSKVLALVTRDGSPKAHTGILAAEKGLPAVVAVKEADSLLDGMTIVVDAAKGQVITEPSAERIAEAQAEIDRVAAMKAAPVEPGELADGTPVQILANIGKPADAERAAALGAEGVGLFRTEFLFLDSDTAPTVEKQTADYTAALAHFPGKKVVVRVLDAGADKPLAFLTEADEPNPALGLRGIRVLMKKEQILRDQLQALANAQAATEAKVWVMAPMVSDAHESEHFTSLAREYGLMTAGSMIEVPSAALLAEQILETSDFVSVGTNDLTQYTLAADRLLGSVAAFQDPWHPAVLRLIERIGDAGEHHQKNVGVCGEAAADPNLAIVLVGLGVRSLSMAPPAFVEVRAALKRVTLEQAKEIAHLAIFAKSAEGAKGRVVDALATRGVITTAVPVVEV</sequence>
<evidence type="ECO:0000256" key="5">
    <source>
        <dbReference type="ARBA" id="ARBA00007837"/>
    </source>
</evidence>
<keyword evidence="12 17" id="KW-0598">Phosphotransferase system</keyword>
<comment type="similarity">
    <text evidence="5 17">Belongs to the PEP-utilizing enzyme family.</text>
</comment>
<evidence type="ECO:0000313" key="25">
    <source>
        <dbReference type="Proteomes" id="UP000490386"/>
    </source>
</evidence>
<evidence type="ECO:0000256" key="7">
    <source>
        <dbReference type="ARBA" id="ARBA00016544"/>
    </source>
</evidence>
<protein>
    <recommendedName>
        <fullName evidence="7 17">Phosphoenolpyruvate-protein phosphotransferase</fullName>
        <ecNumber evidence="6 17">2.7.3.9</ecNumber>
    </recommendedName>
    <alternativeName>
        <fullName evidence="16 17">Phosphotransferase system, enzyme I</fullName>
    </alternativeName>
</protein>
<evidence type="ECO:0000256" key="3">
    <source>
        <dbReference type="ARBA" id="ARBA00002728"/>
    </source>
</evidence>
<evidence type="ECO:0000259" key="23">
    <source>
        <dbReference type="Pfam" id="PF05524"/>
    </source>
</evidence>
<evidence type="ECO:0000256" key="2">
    <source>
        <dbReference type="ARBA" id="ARBA00001946"/>
    </source>
</evidence>
<comment type="subcellular location">
    <subcellularLocation>
        <location evidence="4 17">Cytoplasm</location>
    </subcellularLocation>
</comment>
<evidence type="ECO:0000256" key="13">
    <source>
        <dbReference type="ARBA" id="ARBA00022723"/>
    </source>
</evidence>
<evidence type="ECO:0000259" key="21">
    <source>
        <dbReference type="Pfam" id="PF00391"/>
    </source>
</evidence>
<gene>
    <name evidence="24" type="primary">ptsP</name>
    <name evidence="24" type="ORF">F8O03_12270</name>
</gene>
<dbReference type="OrthoDB" id="9765468at2"/>
<evidence type="ECO:0000256" key="19">
    <source>
        <dbReference type="PIRSR" id="PIRSR000732-2"/>
    </source>
</evidence>
<dbReference type="SUPFAM" id="SSF47831">
    <property type="entry name" value="Enzyme I of the PEP:sugar phosphotransferase system HPr-binding (sub)domain"/>
    <property type="match status" value="1"/>
</dbReference>
<dbReference type="EMBL" id="WBJX01000004">
    <property type="protein sequence ID" value="KAB1637068.1"/>
    <property type="molecule type" value="Genomic_DNA"/>
</dbReference>
<evidence type="ECO:0000256" key="14">
    <source>
        <dbReference type="ARBA" id="ARBA00022777"/>
    </source>
</evidence>
<evidence type="ECO:0000256" key="10">
    <source>
        <dbReference type="ARBA" id="ARBA00022597"/>
    </source>
</evidence>
<feature type="active site" description="Proton donor" evidence="18">
    <location>
        <position position="481"/>
    </location>
</feature>
<keyword evidence="9 17" id="KW-0963">Cytoplasm</keyword>
<evidence type="ECO:0000256" key="18">
    <source>
        <dbReference type="PIRSR" id="PIRSR000732-1"/>
    </source>
</evidence>
<dbReference type="InterPro" id="IPR006318">
    <property type="entry name" value="PTS_EI-like"/>
</dbReference>
<dbReference type="Gene3D" id="1.10.274.10">
    <property type="entry name" value="PtsI, HPr-binding domain"/>
    <property type="match status" value="1"/>
</dbReference>